<evidence type="ECO:0000256" key="1">
    <source>
        <dbReference type="SAM" id="Phobius"/>
    </source>
</evidence>
<gene>
    <name evidence="2" type="ordered locus">OTBS_1624</name>
</gene>
<keyword evidence="1" id="KW-0472">Membrane</keyword>
<dbReference type="EMBL" id="AM494475">
    <property type="protein sequence ID" value="CAM80719.1"/>
    <property type="molecule type" value="Genomic_DNA"/>
</dbReference>
<name>A5CER8_ORITB</name>
<proteinExistence type="predicted"/>
<accession>A5CER8</accession>
<dbReference type="KEGG" id="ots:OTBS_1624"/>
<keyword evidence="1" id="KW-0812">Transmembrane</keyword>
<organism evidence="2 3">
    <name type="scientific">Orientia tsutsugamushi (strain Boryong)</name>
    <name type="common">Rickettsia tsutsugamushi</name>
    <dbReference type="NCBI Taxonomy" id="357244"/>
    <lineage>
        <taxon>Bacteria</taxon>
        <taxon>Pseudomonadati</taxon>
        <taxon>Pseudomonadota</taxon>
        <taxon>Alphaproteobacteria</taxon>
        <taxon>Rickettsiales</taxon>
        <taxon>Rickettsiaceae</taxon>
        <taxon>Rickettsieae</taxon>
        <taxon>Orientia</taxon>
    </lineage>
</organism>
<dbReference type="AlphaFoldDB" id="A5CER8"/>
<evidence type="ECO:0000313" key="2">
    <source>
        <dbReference type="EMBL" id="CAM80719.1"/>
    </source>
</evidence>
<protein>
    <submittedName>
        <fullName evidence="2">Uncharacterized protein</fullName>
    </submittedName>
</protein>
<evidence type="ECO:0000313" key="3">
    <source>
        <dbReference type="Proteomes" id="UP000001565"/>
    </source>
</evidence>
<reference evidence="2 3" key="1">
    <citation type="journal article" date="2007" name="Proc. Natl. Acad. Sci. U.S.A.">
        <title>The Orientia tsutsugamushi genome reveals massive proliferation of conjugative type IV secretion system and host-cell interaction genes.</title>
        <authorList>
            <person name="Cho N.-H."/>
            <person name="Kim H.-R."/>
            <person name="Lee J.-H."/>
            <person name="Kim S.-Y."/>
            <person name="Kim J."/>
            <person name="Cha S."/>
            <person name="Kim S.-Y."/>
            <person name="Darby A.C."/>
            <person name="Fuxelius H.-H."/>
            <person name="Yin J."/>
            <person name="Kim J.H."/>
            <person name="Kim J."/>
            <person name="Lee S.J."/>
            <person name="Koh Y.-S."/>
            <person name="Jang W.-J."/>
            <person name="Park K.-H."/>
            <person name="Andersson S.G.E."/>
            <person name="Choi M.-S."/>
            <person name="Kim I.-S."/>
        </authorList>
    </citation>
    <scope>NUCLEOTIDE SEQUENCE [LARGE SCALE GENOMIC DNA]</scope>
    <source>
        <strain evidence="2 3">Boryong</strain>
    </source>
</reference>
<dbReference type="Proteomes" id="UP000001565">
    <property type="component" value="Chromosome"/>
</dbReference>
<dbReference type="HOGENOM" id="CLU_3236900_0_0_5"/>
<feature type="transmembrane region" description="Helical" evidence="1">
    <location>
        <begin position="14"/>
        <end position="33"/>
    </location>
</feature>
<keyword evidence="1" id="KW-1133">Transmembrane helix</keyword>
<sequence>MLNIYLIEKNSKRLSLLMLCVNYYSIQILYSFLSQNVLTLFQN</sequence>